<evidence type="ECO:0000313" key="4">
    <source>
        <dbReference type="Proteomes" id="UP000237271"/>
    </source>
</evidence>
<evidence type="ECO:0000259" key="2">
    <source>
        <dbReference type="PROSITE" id="PS50013"/>
    </source>
</evidence>
<dbReference type="CDD" id="cd00024">
    <property type="entry name" value="CD_CSD"/>
    <property type="match status" value="1"/>
</dbReference>
<name>A0A2P4XFM3_9STRA</name>
<dbReference type="InterPro" id="IPR016197">
    <property type="entry name" value="Chromo-like_dom_sf"/>
</dbReference>
<feature type="region of interest" description="Disordered" evidence="1">
    <location>
        <begin position="226"/>
        <end position="308"/>
    </location>
</feature>
<feature type="compositionally biased region" description="Acidic residues" evidence="1">
    <location>
        <begin position="294"/>
        <end position="308"/>
    </location>
</feature>
<feature type="non-terminal residue" evidence="3">
    <location>
        <position position="1"/>
    </location>
</feature>
<feature type="compositionally biased region" description="Acidic residues" evidence="1">
    <location>
        <begin position="100"/>
        <end position="119"/>
    </location>
</feature>
<dbReference type="Gene3D" id="2.40.70.10">
    <property type="entry name" value="Acid Proteases"/>
    <property type="match status" value="1"/>
</dbReference>
<sequence length="1715" mass="192662">IANEEGFDAAFVVDSDLNLGIQKRLQPTRCKGLFLVFRFDPTIAERSGSFNESVGYSDAKEDDDEEYLEEKAAMPDLSEAAVVSVVRSGGVRSLARNLTEELDDVAGPEPATEDSDDGPDGLKLSVMTGKATSRSLGCRPPVNGDTPAANKVLGRCLELMKTRSNWMQLFGPKLIRQAVWMDLGGELAVPTTQRALDKWLRIRCYPSVLWVEEEIADVFRGVRDWGGPSTYSPTRTGSDRPIKAKASPYMQDSHMVTPRSASGSERLAEESESLRPTPNTRQETGRRPARNYDSPEDSSDSDSDSGDFDYLDGDLTEEWARQIRELSKAETKSFTPRLELVSNLLLGNIKPYFGLRNKSEKSTQWLRTFIYEMKGTHTPPNEWCMAFELSLQDGALHWYRQLPRKTRRTWKLLSDAFIKYYCSRFTQSAKARYYSAKREDKEHVCDYLNRLNGYARNAGVQFENGGRDAKDHVEHFLDTCDDRGLEERLCHVRVKVIDDLEDMVNDILRAPRVRETVIVVIDTTENVVVTIHARESRRVIMVMTAPRHLAKTNGAGTAADVPVRAPTAILVPTVNTVMLQPPTTANAGPLQRLTEPAIDADYMFAFAGEVNWPKDREITSVKTMENEKERGVYLTNVSVVSANYAKRLRLREVPDHGRSLEVRGINPGVLETRRRALVKITLGWERVYEFEMWIMNHSAGVDVVLGTDFMIPAGVRLALSHGTARLPDEVMVPLIKSLSAADDEHYGTQATFRVRVGTYAYAEQPPAVERREYPTPRNILTRDAEDSGPVEEAQVYCAEDMTQVTDTTSRECGRRDDSPAFRATANVSNGAAIERIPAEESERTILVPESGDRVLKQAQRLFSTHATDDALCTESSNGVASENVSASDQVLDEPDDRAVHTPCPTEDPECILNATYVSAMREIAAGVVSGRDAEENDVSEHLANDIELTDYAQELAFLPDLTEITVTALDYTGPNVQNKDLDVGQQQKLVDVLKRHEKIMISSGNALLPPAYGVVCDIDVQGHAPIKQRARRTPLRFLGKLYELLKRLLRAGLITFSDSPWASPIVIVLKKNGVDIRLCIDYKMVNAVTAIMEYVMPLVDDLLTDMEAYLCQHSEAQPRARTKFEADRESSTVMDAVSLLVNSPAGDMFANGEPNESSLVPVFDRRSFVDDICFGNETFDGCLATLDRLLQRFTECRISKIKAVTEVPFPTSKKGMQSFLGALNYYSRFIQDFVVYGAALYQLKDADFAPGGDLTVAKRSFAALQQKVVDAPILRYFDRDKEVHVMLFANAWALSSTLMQEHDGKLHPVQFCGRVLKDAEMNYHPAEKEILALLLLLKVCYTQLAGRTIHVYTRFSTLDWVHKSKTLFGRTTQFAVMLSPWHLVVERQLCMDTVEITRVDYSDRCERLPRGDHGEPRRVFGNNGVQAALEHTTKDLVIVGDSRLAIQQSLGVIACRKETLLTQLHRHRELTAKFRSVKYLHVVREFNAAADSLASETLENKLSKVVSTEARLSELTALNRIQDVIYEPTAKAETEDKSSVNTVRAYQAKVNEKRVRFANETSVVDRREAGSQAKANDVPTKAQNHVREEQPFYPVVHVSRLKAVNEFGSRPKSRLTPEVTEETSLDFNEELLPEDSWEPDQLAGEYEVEANLDDRVPLSTSTERAVREFKVKWLGYDEPTWEPASNLSWGGLLYDYLREKRSDRRLQMVQVADEN</sequence>
<dbReference type="PANTHER" id="PTHR33064:SF37">
    <property type="entry name" value="RIBONUCLEASE H"/>
    <property type="match status" value="1"/>
</dbReference>
<dbReference type="InterPro" id="IPR005162">
    <property type="entry name" value="Retrotrans_gag_dom"/>
</dbReference>
<feature type="region of interest" description="Disordered" evidence="1">
    <location>
        <begin position="99"/>
        <end position="121"/>
    </location>
</feature>
<keyword evidence="4" id="KW-1185">Reference proteome</keyword>
<dbReference type="Gene3D" id="3.30.420.10">
    <property type="entry name" value="Ribonuclease H-like superfamily/Ribonuclease H"/>
    <property type="match status" value="1"/>
</dbReference>
<dbReference type="Pfam" id="PF13456">
    <property type="entry name" value="RVT_3"/>
    <property type="match status" value="1"/>
</dbReference>
<dbReference type="SUPFAM" id="SSF53098">
    <property type="entry name" value="Ribonuclease H-like"/>
    <property type="match status" value="1"/>
</dbReference>
<feature type="domain" description="Chromo" evidence="2">
    <location>
        <begin position="1646"/>
        <end position="1708"/>
    </location>
</feature>
<protein>
    <recommendedName>
        <fullName evidence="2">Chromo domain-containing protein</fullName>
    </recommendedName>
</protein>
<proteinExistence type="predicted"/>
<dbReference type="Pfam" id="PF17919">
    <property type="entry name" value="RT_RNaseH_2"/>
    <property type="match status" value="1"/>
</dbReference>
<dbReference type="SMART" id="SM00298">
    <property type="entry name" value="CHROMO"/>
    <property type="match status" value="1"/>
</dbReference>
<dbReference type="Gene3D" id="3.30.70.270">
    <property type="match status" value="1"/>
</dbReference>
<dbReference type="Proteomes" id="UP000237271">
    <property type="component" value="Unassembled WGS sequence"/>
</dbReference>
<accession>A0A2P4XFM3</accession>
<gene>
    <name evidence="3" type="ORF">PHPALM_20140</name>
</gene>
<evidence type="ECO:0000313" key="3">
    <source>
        <dbReference type="EMBL" id="POM64342.1"/>
    </source>
</evidence>
<dbReference type="EMBL" id="NCKW01011125">
    <property type="protein sequence ID" value="POM64342.1"/>
    <property type="molecule type" value="Genomic_DNA"/>
</dbReference>
<evidence type="ECO:0000256" key="1">
    <source>
        <dbReference type="SAM" id="MobiDB-lite"/>
    </source>
</evidence>
<comment type="caution">
    <text evidence="3">The sequence shown here is derived from an EMBL/GenBank/DDBJ whole genome shotgun (WGS) entry which is preliminary data.</text>
</comment>
<dbReference type="InterPro" id="IPR021109">
    <property type="entry name" value="Peptidase_aspartic_dom_sf"/>
</dbReference>
<dbReference type="InterPro" id="IPR002156">
    <property type="entry name" value="RNaseH_domain"/>
</dbReference>
<dbReference type="SUPFAM" id="SSF54160">
    <property type="entry name" value="Chromo domain-like"/>
    <property type="match status" value="1"/>
</dbReference>
<dbReference type="GO" id="GO:0003676">
    <property type="term" value="F:nucleic acid binding"/>
    <property type="evidence" value="ECO:0007669"/>
    <property type="project" value="InterPro"/>
</dbReference>
<dbReference type="InterPro" id="IPR051320">
    <property type="entry name" value="Viral_Replic_Matur_Polypro"/>
</dbReference>
<organism evidence="3 4">
    <name type="scientific">Phytophthora palmivora</name>
    <dbReference type="NCBI Taxonomy" id="4796"/>
    <lineage>
        <taxon>Eukaryota</taxon>
        <taxon>Sar</taxon>
        <taxon>Stramenopiles</taxon>
        <taxon>Oomycota</taxon>
        <taxon>Peronosporomycetes</taxon>
        <taxon>Peronosporales</taxon>
        <taxon>Peronosporaceae</taxon>
        <taxon>Phytophthora</taxon>
    </lineage>
</organism>
<dbReference type="InterPro" id="IPR043502">
    <property type="entry name" value="DNA/RNA_pol_sf"/>
</dbReference>
<dbReference type="Gene3D" id="3.10.10.10">
    <property type="entry name" value="HIV Type 1 Reverse Transcriptase, subunit A, domain 1"/>
    <property type="match status" value="1"/>
</dbReference>
<dbReference type="GO" id="GO:0004523">
    <property type="term" value="F:RNA-DNA hybrid ribonuclease activity"/>
    <property type="evidence" value="ECO:0007669"/>
    <property type="project" value="InterPro"/>
</dbReference>
<dbReference type="InterPro" id="IPR041577">
    <property type="entry name" value="RT_RNaseH_2"/>
</dbReference>
<dbReference type="SUPFAM" id="SSF56672">
    <property type="entry name" value="DNA/RNA polymerases"/>
    <property type="match status" value="1"/>
</dbReference>
<dbReference type="Gene3D" id="2.40.50.40">
    <property type="match status" value="1"/>
</dbReference>
<reference evidence="3 4" key="1">
    <citation type="journal article" date="2017" name="Genome Biol. Evol.">
        <title>Phytophthora megakarya and P. palmivora, closely related causal agents of cacao black pod rot, underwent increases in genome sizes and gene numbers by different mechanisms.</title>
        <authorList>
            <person name="Ali S.S."/>
            <person name="Shao J."/>
            <person name="Lary D.J."/>
            <person name="Kronmiller B."/>
            <person name="Shen D."/>
            <person name="Strem M.D."/>
            <person name="Amoako-Attah I."/>
            <person name="Akrofi A.Y."/>
            <person name="Begoude B.A."/>
            <person name="Ten Hoopen G.M."/>
            <person name="Coulibaly K."/>
            <person name="Kebe B.I."/>
            <person name="Melnick R.L."/>
            <person name="Guiltinan M.J."/>
            <person name="Tyler B.M."/>
            <person name="Meinhardt L.W."/>
            <person name="Bailey B.A."/>
        </authorList>
    </citation>
    <scope>NUCLEOTIDE SEQUENCE [LARGE SCALE GENOMIC DNA]</scope>
    <source>
        <strain evidence="4">sbr112.9</strain>
    </source>
</reference>
<dbReference type="Pfam" id="PF03732">
    <property type="entry name" value="Retrotrans_gag"/>
    <property type="match status" value="1"/>
</dbReference>
<dbReference type="InterPro" id="IPR012337">
    <property type="entry name" value="RNaseH-like_sf"/>
</dbReference>
<dbReference type="PANTHER" id="PTHR33064">
    <property type="entry name" value="POL PROTEIN"/>
    <property type="match status" value="1"/>
</dbReference>
<dbReference type="PROSITE" id="PS50013">
    <property type="entry name" value="CHROMO_2"/>
    <property type="match status" value="1"/>
</dbReference>
<dbReference type="InterPro" id="IPR043128">
    <property type="entry name" value="Rev_trsase/Diguanyl_cyclase"/>
</dbReference>
<dbReference type="InterPro" id="IPR000953">
    <property type="entry name" value="Chromo/chromo_shadow_dom"/>
</dbReference>
<dbReference type="InterPro" id="IPR036397">
    <property type="entry name" value="RNaseH_sf"/>
</dbReference>